<dbReference type="Gene3D" id="3.30.56.10">
    <property type="match status" value="2"/>
</dbReference>
<feature type="domain" description="TRNA-binding" evidence="19">
    <location>
        <begin position="46"/>
        <end position="177"/>
    </location>
</feature>
<sequence>MRVPLSWLKEYVNIEQSPEEVDRILTNAGLEVKTIEYIGILGADLVWDRDLLVLSQILKVEQHPNADKLVLATVDYGAEEPEIVVTGAPNLFEFVGQGDISDRQLYSPLALEGVTLYDGHKVEKKKMKLKGRPLRGIHNRCMVCSEKELGISEEHEGIILMQKDDYSPDYQAGSPLQDVLGDAVLEIDIIPNIARCASIVGVAREYAALTNQPIRYPDYSVVMEGESANGRIAITTEAPELNPRFVGYIIEEVQQNASPYWMQHRLRLAGQRPINVVVDISNYVMLEMGQPNHTFDYNFLRQRADHYNPDGPIQMITRLPHDGETLTTLDGIEHKLEPYSILVTDPLGNLSLGGVMGGADSEIKPETSSVFLEAAAWNFINIRRSSTRLGIHTDAAFRFSRGVHPSQALLGASRAADLLRRLAGGTVANGVIDNYPQPPEPVVITLKLDYAQRLSGLSLSGAEIADLLARLEFKSELHDDHLVVTVPDYRMDIEGPHDLVEEVCRLYGYDNIPSTVLADVLPPQRGNAKLEQEERIKDVLVQEGVQELITFRLTAPEHEAKLMPQGNKAGVDERPYVTLTNPLSAERAVMRHSLLTSVLEVAADNSRYQNRLALFEIGPIFLAEEDEVLPDEQTRLSLLMSGRRAPVGWQSSDPGIYDFFDLKGVLETLFGELHLTVRYEPIEHPTYRPGRTARLLLGGAQIGVMGELHPLVVEQFDLQTEEDQPVLAADIDLDALIDQIPSHYAYDPISPYPAVREDIAVVVDTGITAVTVEEIIRNSGGFLLKDVQLFDVYEGEQIGVGKKSLAYHLTFQAPNKTLTDKVVQKSRKKIVGQLKHRLNAQLRE</sequence>
<dbReference type="PROSITE" id="PS50886">
    <property type="entry name" value="TRBD"/>
    <property type="match status" value="1"/>
</dbReference>
<dbReference type="InterPro" id="IPR005146">
    <property type="entry name" value="B3/B4_tRNA-bd"/>
</dbReference>
<dbReference type="Gene3D" id="3.50.40.10">
    <property type="entry name" value="Phenylalanyl-trna Synthetase, Chain B, domain 3"/>
    <property type="match status" value="1"/>
</dbReference>
<dbReference type="Gene3D" id="3.30.930.10">
    <property type="entry name" value="Bira Bifunctional Protein, Domain 2"/>
    <property type="match status" value="1"/>
</dbReference>
<evidence type="ECO:0000256" key="13">
    <source>
        <dbReference type="ARBA" id="ARBA00022842"/>
    </source>
</evidence>
<dbReference type="GO" id="GO:0004826">
    <property type="term" value="F:phenylalanine-tRNA ligase activity"/>
    <property type="evidence" value="ECO:0007669"/>
    <property type="project" value="UniProtKB-EC"/>
</dbReference>
<keyword evidence="16 22" id="KW-0030">Aminoacyl-tRNA synthetase</keyword>
<evidence type="ECO:0000259" key="20">
    <source>
        <dbReference type="PROSITE" id="PS51447"/>
    </source>
</evidence>
<dbReference type="GO" id="GO:0000049">
    <property type="term" value="F:tRNA binding"/>
    <property type="evidence" value="ECO:0007669"/>
    <property type="project" value="UniProtKB-KW"/>
</dbReference>
<evidence type="ECO:0000256" key="2">
    <source>
        <dbReference type="ARBA" id="ARBA00004496"/>
    </source>
</evidence>
<dbReference type="InterPro" id="IPR045060">
    <property type="entry name" value="Phe-tRNA-ligase_IIc_bsu"/>
</dbReference>
<dbReference type="Pfam" id="PF01588">
    <property type="entry name" value="tRNA_bind"/>
    <property type="match status" value="1"/>
</dbReference>
<protein>
    <recommendedName>
        <fullName evidence="6">Phenylalanine--tRNA ligase beta subunit</fullName>
        <ecNumber evidence="5">6.1.1.20</ecNumber>
    </recommendedName>
    <alternativeName>
        <fullName evidence="17">Phenylalanyl-tRNA synthetase beta subunit</fullName>
    </alternativeName>
</protein>
<dbReference type="SUPFAM" id="SSF50249">
    <property type="entry name" value="Nucleic acid-binding proteins"/>
    <property type="match status" value="1"/>
</dbReference>
<evidence type="ECO:0000256" key="6">
    <source>
        <dbReference type="ARBA" id="ARBA00017032"/>
    </source>
</evidence>
<dbReference type="HAMAP" id="MF_00283">
    <property type="entry name" value="Phe_tRNA_synth_beta1"/>
    <property type="match status" value="1"/>
</dbReference>
<evidence type="ECO:0000256" key="5">
    <source>
        <dbReference type="ARBA" id="ARBA00012814"/>
    </source>
</evidence>
<reference evidence="22" key="1">
    <citation type="submission" date="2018-06" db="EMBL/GenBank/DDBJ databases">
        <authorList>
            <person name="Zhirakovskaya E."/>
        </authorList>
    </citation>
    <scope>NUCLEOTIDE SEQUENCE</scope>
</reference>
<evidence type="ECO:0000256" key="7">
    <source>
        <dbReference type="ARBA" id="ARBA00022490"/>
    </source>
</evidence>
<evidence type="ECO:0000259" key="19">
    <source>
        <dbReference type="PROSITE" id="PS50886"/>
    </source>
</evidence>
<name>A0A3B0W0P2_9ZZZZ</name>
<dbReference type="InterPro" id="IPR004532">
    <property type="entry name" value="Phe-tRNA-ligase_IIc_bsu_bact"/>
</dbReference>
<evidence type="ECO:0000256" key="4">
    <source>
        <dbReference type="ARBA" id="ARBA00011209"/>
    </source>
</evidence>
<keyword evidence="15" id="KW-0648">Protein biosynthesis</keyword>
<dbReference type="GO" id="GO:0009328">
    <property type="term" value="C:phenylalanine-tRNA ligase complex"/>
    <property type="evidence" value="ECO:0007669"/>
    <property type="project" value="TreeGrafter"/>
</dbReference>
<dbReference type="Pfam" id="PF03147">
    <property type="entry name" value="FDX-ACB"/>
    <property type="match status" value="1"/>
</dbReference>
<evidence type="ECO:0000256" key="18">
    <source>
        <dbReference type="ARBA" id="ARBA00049255"/>
    </source>
</evidence>
<evidence type="ECO:0000256" key="14">
    <source>
        <dbReference type="ARBA" id="ARBA00022884"/>
    </source>
</evidence>
<dbReference type="CDD" id="cd02796">
    <property type="entry name" value="tRNA_bind_bactPheRS"/>
    <property type="match status" value="1"/>
</dbReference>
<dbReference type="SUPFAM" id="SSF56037">
    <property type="entry name" value="PheT/TilS domain"/>
    <property type="match status" value="1"/>
</dbReference>
<evidence type="ECO:0000313" key="22">
    <source>
        <dbReference type="EMBL" id="VAW37184.1"/>
    </source>
</evidence>
<comment type="similarity">
    <text evidence="3">Belongs to the phenylalanyl-tRNA synthetase beta subunit family. Type 1 subfamily.</text>
</comment>
<keyword evidence="8" id="KW-0820">tRNA-binding</keyword>
<evidence type="ECO:0000256" key="10">
    <source>
        <dbReference type="ARBA" id="ARBA00022723"/>
    </source>
</evidence>
<dbReference type="PROSITE" id="PS51483">
    <property type="entry name" value="B5"/>
    <property type="match status" value="1"/>
</dbReference>
<dbReference type="EMBL" id="UOEU01000656">
    <property type="protein sequence ID" value="VAW37184.1"/>
    <property type="molecule type" value="Genomic_DNA"/>
</dbReference>
<dbReference type="Pfam" id="PF03483">
    <property type="entry name" value="B3_4"/>
    <property type="match status" value="1"/>
</dbReference>
<dbReference type="CDD" id="cd00769">
    <property type="entry name" value="PheRS_beta_core"/>
    <property type="match status" value="1"/>
</dbReference>
<comment type="subcellular location">
    <subcellularLocation>
        <location evidence="2">Cytoplasm</location>
    </subcellularLocation>
</comment>
<evidence type="ECO:0000256" key="11">
    <source>
        <dbReference type="ARBA" id="ARBA00022741"/>
    </source>
</evidence>
<keyword evidence="7" id="KW-0963">Cytoplasm</keyword>
<dbReference type="InterPro" id="IPR036690">
    <property type="entry name" value="Fdx_antiC-bd_sf"/>
</dbReference>
<dbReference type="InterPro" id="IPR002547">
    <property type="entry name" value="tRNA-bd_dom"/>
</dbReference>
<organism evidence="22">
    <name type="scientific">hydrothermal vent metagenome</name>
    <dbReference type="NCBI Taxonomy" id="652676"/>
    <lineage>
        <taxon>unclassified sequences</taxon>
        <taxon>metagenomes</taxon>
        <taxon>ecological metagenomes</taxon>
    </lineage>
</organism>
<dbReference type="AlphaFoldDB" id="A0A3B0W0P2"/>
<dbReference type="PROSITE" id="PS51447">
    <property type="entry name" value="FDX_ACB"/>
    <property type="match status" value="1"/>
</dbReference>
<evidence type="ECO:0000256" key="12">
    <source>
        <dbReference type="ARBA" id="ARBA00022840"/>
    </source>
</evidence>
<keyword evidence="11" id="KW-0547">Nucleotide-binding</keyword>
<dbReference type="InterPro" id="IPR005147">
    <property type="entry name" value="tRNA_synthase_B5-dom"/>
</dbReference>
<dbReference type="FunFam" id="3.30.70.380:FF:000001">
    <property type="entry name" value="Phenylalanine--tRNA ligase beta subunit"/>
    <property type="match status" value="1"/>
</dbReference>
<evidence type="ECO:0000256" key="3">
    <source>
        <dbReference type="ARBA" id="ARBA00008653"/>
    </source>
</evidence>
<evidence type="ECO:0000256" key="17">
    <source>
        <dbReference type="ARBA" id="ARBA00033189"/>
    </source>
</evidence>
<evidence type="ECO:0000256" key="15">
    <source>
        <dbReference type="ARBA" id="ARBA00022917"/>
    </source>
</evidence>
<keyword evidence="9 22" id="KW-0436">Ligase</keyword>
<dbReference type="InterPro" id="IPR009061">
    <property type="entry name" value="DNA-bd_dom_put_sf"/>
</dbReference>
<evidence type="ECO:0000256" key="16">
    <source>
        <dbReference type="ARBA" id="ARBA00023146"/>
    </source>
</evidence>
<dbReference type="GO" id="GO:0005524">
    <property type="term" value="F:ATP binding"/>
    <property type="evidence" value="ECO:0007669"/>
    <property type="project" value="UniProtKB-KW"/>
</dbReference>
<dbReference type="InterPro" id="IPR005121">
    <property type="entry name" value="Fdx_antiC-bd"/>
</dbReference>
<dbReference type="InterPro" id="IPR033714">
    <property type="entry name" value="tRNA_bind_bactPheRS"/>
</dbReference>
<dbReference type="Pfam" id="PF03484">
    <property type="entry name" value="B5"/>
    <property type="match status" value="1"/>
</dbReference>
<dbReference type="Gene3D" id="3.30.70.380">
    <property type="entry name" value="Ferrodoxin-fold anticodon-binding domain"/>
    <property type="match status" value="1"/>
</dbReference>
<dbReference type="PANTHER" id="PTHR10947">
    <property type="entry name" value="PHENYLALANYL-TRNA SYNTHETASE BETA CHAIN AND LEUCINE-RICH REPEAT-CONTAINING PROTEIN 47"/>
    <property type="match status" value="1"/>
</dbReference>
<dbReference type="PANTHER" id="PTHR10947:SF0">
    <property type="entry name" value="PHENYLALANINE--TRNA LIGASE BETA SUBUNIT"/>
    <property type="match status" value="1"/>
</dbReference>
<dbReference type="SUPFAM" id="SSF55681">
    <property type="entry name" value="Class II aaRS and biotin synthetases"/>
    <property type="match status" value="1"/>
</dbReference>
<evidence type="ECO:0000259" key="21">
    <source>
        <dbReference type="PROSITE" id="PS51483"/>
    </source>
</evidence>
<dbReference type="GO" id="GO:0006432">
    <property type="term" value="P:phenylalanyl-tRNA aminoacylation"/>
    <property type="evidence" value="ECO:0007669"/>
    <property type="project" value="InterPro"/>
</dbReference>
<keyword evidence="14" id="KW-0694">RNA-binding</keyword>
<dbReference type="GO" id="GO:0000287">
    <property type="term" value="F:magnesium ion binding"/>
    <property type="evidence" value="ECO:0007669"/>
    <property type="project" value="InterPro"/>
</dbReference>
<proteinExistence type="inferred from homology"/>
<dbReference type="Pfam" id="PF17759">
    <property type="entry name" value="tRNA_synthFbeta"/>
    <property type="match status" value="1"/>
</dbReference>
<keyword evidence="12" id="KW-0067">ATP-binding</keyword>
<dbReference type="InterPro" id="IPR020825">
    <property type="entry name" value="Phe-tRNA_synthase-like_B3/B4"/>
</dbReference>
<dbReference type="EC" id="6.1.1.20" evidence="5"/>
<gene>
    <name evidence="22" type="ORF">MNBD_CHLOROFLEXI01-3509</name>
</gene>
<dbReference type="InterPro" id="IPR041616">
    <property type="entry name" value="PheRS_beta_core"/>
</dbReference>
<comment type="catalytic activity">
    <reaction evidence="18">
        <text>tRNA(Phe) + L-phenylalanine + ATP = L-phenylalanyl-tRNA(Phe) + AMP + diphosphate + H(+)</text>
        <dbReference type="Rhea" id="RHEA:19413"/>
        <dbReference type="Rhea" id="RHEA-COMP:9668"/>
        <dbReference type="Rhea" id="RHEA-COMP:9699"/>
        <dbReference type="ChEBI" id="CHEBI:15378"/>
        <dbReference type="ChEBI" id="CHEBI:30616"/>
        <dbReference type="ChEBI" id="CHEBI:33019"/>
        <dbReference type="ChEBI" id="CHEBI:58095"/>
        <dbReference type="ChEBI" id="CHEBI:78442"/>
        <dbReference type="ChEBI" id="CHEBI:78531"/>
        <dbReference type="ChEBI" id="CHEBI:456215"/>
        <dbReference type="EC" id="6.1.1.20"/>
    </reaction>
</comment>
<keyword evidence="13" id="KW-0460">Magnesium</keyword>
<feature type="domain" description="B5" evidence="21">
    <location>
        <begin position="439"/>
        <end position="514"/>
    </location>
</feature>
<dbReference type="InterPro" id="IPR012340">
    <property type="entry name" value="NA-bd_OB-fold"/>
</dbReference>
<dbReference type="NCBIfam" id="TIGR00472">
    <property type="entry name" value="pheT_bact"/>
    <property type="match status" value="1"/>
</dbReference>
<keyword evidence="10" id="KW-0479">Metal-binding</keyword>
<dbReference type="Gene3D" id="2.40.50.140">
    <property type="entry name" value="Nucleic acid-binding proteins"/>
    <property type="match status" value="1"/>
</dbReference>
<dbReference type="SMART" id="SM00874">
    <property type="entry name" value="B5"/>
    <property type="match status" value="1"/>
</dbReference>
<accession>A0A3B0W0P2</accession>
<evidence type="ECO:0000256" key="9">
    <source>
        <dbReference type="ARBA" id="ARBA00022598"/>
    </source>
</evidence>
<dbReference type="SMART" id="SM00896">
    <property type="entry name" value="FDX-ACB"/>
    <property type="match status" value="1"/>
</dbReference>
<dbReference type="SUPFAM" id="SSF54991">
    <property type="entry name" value="Anticodon-binding domain of PheRS"/>
    <property type="match status" value="1"/>
</dbReference>
<evidence type="ECO:0000256" key="8">
    <source>
        <dbReference type="ARBA" id="ARBA00022555"/>
    </source>
</evidence>
<comment type="subunit">
    <text evidence="4">Tetramer of two alpha and two beta subunits.</text>
</comment>
<dbReference type="SUPFAM" id="SSF46955">
    <property type="entry name" value="Putative DNA-binding domain"/>
    <property type="match status" value="1"/>
</dbReference>
<evidence type="ECO:0000256" key="1">
    <source>
        <dbReference type="ARBA" id="ARBA00001946"/>
    </source>
</evidence>
<dbReference type="InterPro" id="IPR045864">
    <property type="entry name" value="aa-tRNA-synth_II/BPL/LPL"/>
</dbReference>
<feature type="domain" description="FDX-ACB" evidence="20">
    <location>
        <begin position="750"/>
        <end position="843"/>
    </location>
</feature>
<dbReference type="SMART" id="SM00873">
    <property type="entry name" value="B3_4"/>
    <property type="match status" value="1"/>
</dbReference>
<comment type="cofactor">
    <cofactor evidence="1">
        <name>Mg(2+)</name>
        <dbReference type="ChEBI" id="CHEBI:18420"/>
    </cofactor>
</comment>